<feature type="transmembrane region" description="Helical" evidence="9">
    <location>
        <begin position="44"/>
        <end position="72"/>
    </location>
</feature>
<evidence type="ECO:0000256" key="5">
    <source>
        <dbReference type="ARBA" id="ARBA00023136"/>
    </source>
</evidence>
<feature type="compositionally biased region" description="Polar residues" evidence="8">
    <location>
        <begin position="272"/>
        <end position="283"/>
    </location>
</feature>
<feature type="transmembrane region" description="Helical" evidence="9">
    <location>
        <begin position="331"/>
        <end position="356"/>
    </location>
</feature>
<keyword evidence="5 9" id="KW-0472">Membrane</keyword>
<dbReference type="GO" id="GO:0004930">
    <property type="term" value="F:G protein-coupled receptor activity"/>
    <property type="evidence" value="ECO:0007669"/>
    <property type="project" value="UniProtKB-KW"/>
</dbReference>
<feature type="transmembrane region" description="Helical" evidence="9">
    <location>
        <begin position="298"/>
        <end position="319"/>
    </location>
</feature>
<feature type="transmembrane region" description="Helical" evidence="9">
    <location>
        <begin position="182"/>
        <end position="209"/>
    </location>
</feature>
<dbReference type="InterPro" id="IPR000276">
    <property type="entry name" value="GPCR_Rhodpsn"/>
</dbReference>
<reference evidence="11 12" key="1">
    <citation type="journal article" date="2023" name="Sci. Data">
        <title>Genome assembly of the Korean intertidal mud-creeper Batillaria attramentaria.</title>
        <authorList>
            <person name="Patra A.K."/>
            <person name="Ho P.T."/>
            <person name="Jun S."/>
            <person name="Lee S.J."/>
            <person name="Kim Y."/>
            <person name="Won Y.J."/>
        </authorList>
    </citation>
    <scope>NUCLEOTIDE SEQUENCE [LARGE SCALE GENOMIC DNA]</scope>
    <source>
        <strain evidence="11">Wonlab-2016</strain>
    </source>
</reference>
<evidence type="ECO:0000256" key="6">
    <source>
        <dbReference type="ARBA" id="ARBA00023170"/>
    </source>
</evidence>
<feature type="transmembrane region" description="Helical" evidence="9">
    <location>
        <begin position="84"/>
        <end position="105"/>
    </location>
</feature>
<dbReference type="InterPro" id="IPR017452">
    <property type="entry name" value="GPCR_Rhodpsn_7TM"/>
</dbReference>
<dbReference type="Gene3D" id="1.20.1070.10">
    <property type="entry name" value="Rhodopsin 7-helix transmembrane proteins"/>
    <property type="match status" value="1"/>
</dbReference>
<keyword evidence="3 9" id="KW-1133">Transmembrane helix</keyword>
<evidence type="ECO:0000256" key="2">
    <source>
        <dbReference type="ARBA" id="ARBA00022692"/>
    </source>
</evidence>
<dbReference type="GO" id="GO:0016020">
    <property type="term" value="C:membrane"/>
    <property type="evidence" value="ECO:0007669"/>
    <property type="project" value="UniProtKB-SubCell"/>
</dbReference>
<dbReference type="PANTHER" id="PTHR45695:SF15">
    <property type="entry name" value="OPSIN RH2"/>
    <property type="match status" value="1"/>
</dbReference>
<dbReference type="PRINTS" id="PR00237">
    <property type="entry name" value="GPCRRHODOPSN"/>
</dbReference>
<sequence>MTDKASDVGAGTNLDAFANYTYEFGNYSVYHSNLRNEVDRIMDAWHLGLVVVGSLDCIAGLALNVFLLVTVLTSRAMRSDVRNLLIVNLAVADLLVDAFCQPLQVDEALREGWVKGCNLHIAVQLIDICASAFVSVWGIACLDLLLLLRMTRLSNRLTSFLTSSLTTSTWLWRRRAGRGLKVAAVLIPWVFSAVVIAPLVLTGINPLVINTFWTEERCHLVIRPTTYRVLATLVFFLPCAVILLLLLLTAVVFCKRRRSGRGVSLASPPTPQTISTLESPSRSQPEDPSAGQPDPASAYVTASVLTLVLTGAVHVYKVGAFARSLSIAEHFMLYLSLIALSTFKSTALPVVWLLMLPDVKARARHLLTSVRHTLRRVNTVPSALSPSVAYSNLQHHDQEQ</sequence>
<evidence type="ECO:0000313" key="12">
    <source>
        <dbReference type="Proteomes" id="UP001519460"/>
    </source>
</evidence>
<evidence type="ECO:0000256" key="1">
    <source>
        <dbReference type="ARBA" id="ARBA00004141"/>
    </source>
</evidence>
<feature type="domain" description="G-protein coupled receptors family 1 profile" evidence="10">
    <location>
        <begin position="63"/>
        <end position="389"/>
    </location>
</feature>
<keyword evidence="7" id="KW-0807">Transducer</keyword>
<evidence type="ECO:0000256" key="7">
    <source>
        <dbReference type="ARBA" id="ARBA00023224"/>
    </source>
</evidence>
<keyword evidence="2 9" id="KW-0812">Transmembrane</keyword>
<organism evidence="11 12">
    <name type="scientific">Batillaria attramentaria</name>
    <dbReference type="NCBI Taxonomy" id="370345"/>
    <lineage>
        <taxon>Eukaryota</taxon>
        <taxon>Metazoa</taxon>
        <taxon>Spiralia</taxon>
        <taxon>Lophotrochozoa</taxon>
        <taxon>Mollusca</taxon>
        <taxon>Gastropoda</taxon>
        <taxon>Caenogastropoda</taxon>
        <taxon>Sorbeoconcha</taxon>
        <taxon>Cerithioidea</taxon>
        <taxon>Batillariidae</taxon>
        <taxon>Batillaria</taxon>
    </lineage>
</organism>
<dbReference type="PANTHER" id="PTHR45695">
    <property type="entry name" value="LEUCOKININ RECEPTOR-RELATED"/>
    <property type="match status" value="1"/>
</dbReference>
<comment type="subcellular location">
    <subcellularLocation>
        <location evidence="1">Membrane</location>
        <topology evidence="1">Multi-pass membrane protein</topology>
    </subcellularLocation>
</comment>
<name>A0ABD0LJK0_9CAEN</name>
<dbReference type="Proteomes" id="UP001519460">
    <property type="component" value="Unassembled WGS sequence"/>
</dbReference>
<dbReference type="CDD" id="cd00637">
    <property type="entry name" value="7tm_classA_rhodopsin-like"/>
    <property type="match status" value="1"/>
</dbReference>
<dbReference type="SUPFAM" id="SSF81321">
    <property type="entry name" value="Family A G protein-coupled receptor-like"/>
    <property type="match status" value="1"/>
</dbReference>
<feature type="transmembrane region" description="Helical" evidence="9">
    <location>
        <begin position="125"/>
        <end position="148"/>
    </location>
</feature>
<keyword evidence="12" id="KW-1185">Reference proteome</keyword>
<dbReference type="PROSITE" id="PS50262">
    <property type="entry name" value="G_PROTEIN_RECEP_F1_2"/>
    <property type="match status" value="1"/>
</dbReference>
<evidence type="ECO:0000256" key="9">
    <source>
        <dbReference type="SAM" id="Phobius"/>
    </source>
</evidence>
<feature type="transmembrane region" description="Helical" evidence="9">
    <location>
        <begin position="229"/>
        <end position="254"/>
    </location>
</feature>
<feature type="region of interest" description="Disordered" evidence="8">
    <location>
        <begin position="261"/>
        <end position="295"/>
    </location>
</feature>
<dbReference type="AlphaFoldDB" id="A0ABD0LJK0"/>
<evidence type="ECO:0000256" key="4">
    <source>
        <dbReference type="ARBA" id="ARBA00023040"/>
    </source>
</evidence>
<evidence type="ECO:0000313" key="11">
    <source>
        <dbReference type="EMBL" id="KAK7499697.1"/>
    </source>
</evidence>
<proteinExistence type="predicted"/>
<evidence type="ECO:0000256" key="3">
    <source>
        <dbReference type="ARBA" id="ARBA00022989"/>
    </source>
</evidence>
<comment type="caution">
    <text evidence="11">The sequence shown here is derived from an EMBL/GenBank/DDBJ whole genome shotgun (WGS) entry which is preliminary data.</text>
</comment>
<evidence type="ECO:0000259" key="10">
    <source>
        <dbReference type="PROSITE" id="PS50262"/>
    </source>
</evidence>
<keyword evidence="6" id="KW-0675">Receptor</keyword>
<evidence type="ECO:0000256" key="8">
    <source>
        <dbReference type="SAM" id="MobiDB-lite"/>
    </source>
</evidence>
<gene>
    <name evidence="11" type="ORF">BaRGS_00009038</name>
</gene>
<dbReference type="Pfam" id="PF00001">
    <property type="entry name" value="7tm_1"/>
    <property type="match status" value="1"/>
</dbReference>
<dbReference type="EMBL" id="JACVVK020000042">
    <property type="protein sequence ID" value="KAK7499697.1"/>
    <property type="molecule type" value="Genomic_DNA"/>
</dbReference>
<protein>
    <recommendedName>
        <fullName evidence="10">G-protein coupled receptors family 1 profile domain-containing protein</fullName>
    </recommendedName>
</protein>
<accession>A0ABD0LJK0</accession>
<keyword evidence="4" id="KW-0297">G-protein coupled receptor</keyword>